<organism evidence="3 4">
    <name type="scientific">Brachybacterium aquaticum</name>
    <dbReference type="NCBI Taxonomy" id="1432564"/>
    <lineage>
        <taxon>Bacteria</taxon>
        <taxon>Bacillati</taxon>
        <taxon>Actinomycetota</taxon>
        <taxon>Actinomycetes</taxon>
        <taxon>Micrococcales</taxon>
        <taxon>Dermabacteraceae</taxon>
        <taxon>Brachybacterium</taxon>
    </lineage>
</organism>
<dbReference type="GO" id="GO:0016747">
    <property type="term" value="F:acyltransferase activity, transferring groups other than amino-acyl groups"/>
    <property type="evidence" value="ECO:0007669"/>
    <property type="project" value="InterPro"/>
</dbReference>
<evidence type="ECO:0000313" key="3">
    <source>
        <dbReference type="EMBL" id="MBB5832814.1"/>
    </source>
</evidence>
<dbReference type="InterPro" id="IPR000182">
    <property type="entry name" value="GNAT_dom"/>
</dbReference>
<dbReference type="PANTHER" id="PTHR43792">
    <property type="entry name" value="GNAT FAMILY, PUTATIVE (AFU_ORTHOLOGUE AFUA_3G00765)-RELATED-RELATED"/>
    <property type="match status" value="1"/>
</dbReference>
<gene>
    <name evidence="3" type="ORF">HNR70_002627</name>
</gene>
<feature type="region of interest" description="Disordered" evidence="1">
    <location>
        <begin position="206"/>
        <end position="237"/>
    </location>
</feature>
<dbReference type="InterPro" id="IPR016181">
    <property type="entry name" value="Acyl_CoA_acyltransferase"/>
</dbReference>
<dbReference type="SUPFAM" id="SSF55729">
    <property type="entry name" value="Acyl-CoA N-acyltransferases (Nat)"/>
    <property type="match status" value="1"/>
</dbReference>
<keyword evidence="4" id="KW-1185">Reference proteome</keyword>
<evidence type="ECO:0000313" key="4">
    <source>
        <dbReference type="Proteomes" id="UP000588158"/>
    </source>
</evidence>
<feature type="domain" description="N-acetyltransferase" evidence="2">
    <location>
        <begin position="47"/>
        <end position="205"/>
    </location>
</feature>
<protein>
    <submittedName>
        <fullName evidence="3">RimJ/RimL family protein N-acetyltransferase</fullName>
    </submittedName>
</protein>
<comment type="caution">
    <text evidence="3">The sequence shown here is derived from an EMBL/GenBank/DDBJ whole genome shotgun (WGS) entry which is preliminary data.</text>
</comment>
<evidence type="ECO:0000259" key="2">
    <source>
        <dbReference type="Pfam" id="PF13302"/>
    </source>
</evidence>
<keyword evidence="3" id="KW-0808">Transferase</keyword>
<accession>A0A841AIE0</accession>
<dbReference type="RefSeq" id="WP_184326075.1">
    <property type="nucleotide sequence ID" value="NZ_JACHLZ010000001.1"/>
</dbReference>
<feature type="compositionally biased region" description="Pro residues" evidence="1">
    <location>
        <begin position="228"/>
        <end position="237"/>
    </location>
</feature>
<dbReference type="Pfam" id="PF13302">
    <property type="entry name" value="Acetyltransf_3"/>
    <property type="match status" value="1"/>
</dbReference>
<dbReference type="PANTHER" id="PTHR43792:SF16">
    <property type="entry name" value="N-ACETYLTRANSFERASE DOMAIN-CONTAINING PROTEIN"/>
    <property type="match status" value="1"/>
</dbReference>
<proteinExistence type="predicted"/>
<sequence length="237" mass="24085">MTHVPDGAAIPSPDEERRAVGASGGGGADGVAAADGGVLPCALLTSRLRLTPVAAADEAELFALHADPRAFAEDSTTPLTDPAQMRWVLAQWRESWARHGIGYVCVRAREGAQSTGARPTGARDELPPGLLGVVGLAPLTTGAGEELLSAYWRLSPAVTGRGVATEAMSALLADPHLGPGNREVVAITAAGNGPSRALAARLRFRSAPSDGPVPGGRPDDVLLVRPGGAPPGRTPAP</sequence>
<dbReference type="EMBL" id="JACHLZ010000001">
    <property type="protein sequence ID" value="MBB5832814.1"/>
    <property type="molecule type" value="Genomic_DNA"/>
</dbReference>
<reference evidence="3 4" key="1">
    <citation type="submission" date="2020-08" db="EMBL/GenBank/DDBJ databases">
        <title>Sequencing the genomes of 1000 actinobacteria strains.</title>
        <authorList>
            <person name="Klenk H.-P."/>
        </authorList>
    </citation>
    <scope>NUCLEOTIDE SEQUENCE [LARGE SCALE GENOMIC DNA]</scope>
    <source>
        <strain evidence="3 4">DSM 28796</strain>
    </source>
</reference>
<dbReference type="InterPro" id="IPR051531">
    <property type="entry name" value="N-acetyltransferase"/>
</dbReference>
<name>A0A841AIE0_9MICO</name>
<dbReference type="Proteomes" id="UP000588158">
    <property type="component" value="Unassembled WGS sequence"/>
</dbReference>
<feature type="region of interest" description="Disordered" evidence="1">
    <location>
        <begin position="1"/>
        <end position="27"/>
    </location>
</feature>
<dbReference type="AlphaFoldDB" id="A0A841AIE0"/>
<dbReference type="Gene3D" id="3.40.630.30">
    <property type="match status" value="1"/>
</dbReference>
<evidence type="ECO:0000256" key="1">
    <source>
        <dbReference type="SAM" id="MobiDB-lite"/>
    </source>
</evidence>